<keyword evidence="6" id="KW-0539">Nucleus</keyword>
<dbReference type="PANTHER" id="PTHR12749">
    <property type="entry name" value="EXCISION REPAIR CROSS-COMPLEMENTING 1 ERCC1"/>
    <property type="match status" value="1"/>
</dbReference>
<feature type="domain" description="ERCC1-like central" evidence="8">
    <location>
        <begin position="74"/>
        <end position="129"/>
    </location>
</feature>
<keyword evidence="4" id="KW-0238">DNA-binding</keyword>
<keyword evidence="3" id="KW-0227">DNA damage</keyword>
<evidence type="ECO:0000256" key="2">
    <source>
        <dbReference type="ARBA" id="ARBA00008283"/>
    </source>
</evidence>
<dbReference type="InterPro" id="IPR047260">
    <property type="entry name" value="ERCC1-like_central_dom"/>
</dbReference>
<accession>A0A803TQ36</accession>
<evidence type="ECO:0000313" key="9">
    <source>
        <dbReference type="Ensembl" id="ENSACAP00000037326.1"/>
    </source>
</evidence>
<sequence length="144" mass="16240">MEGNRFQDTAGKLELVFPVKESCFDKGSPCPLSPSKSTTSAKPRPCEKRNMIAKAREETGSLNPVLKLGTKQSSIIISLCQQGNPILKFIRNVPWEFGDIIPDYLLSQSTCTLFLSLHYHNLNHNYIHEYCILILAWTPKEMGL</sequence>
<dbReference type="GO" id="GO:0003697">
    <property type="term" value="F:single-stranded DNA binding"/>
    <property type="evidence" value="ECO:0000318"/>
    <property type="project" value="GO_Central"/>
</dbReference>
<dbReference type="InParanoid" id="A0A803TQ36"/>
<dbReference type="PANTHER" id="PTHR12749:SF0">
    <property type="entry name" value="DNA EXCISION REPAIR PROTEIN ERCC-1"/>
    <property type="match status" value="1"/>
</dbReference>
<dbReference type="Ensembl" id="ENSACAT00000037682.1">
    <property type="protein sequence ID" value="ENSACAP00000037326.1"/>
    <property type="gene ID" value="ENSACAG00000039679.1"/>
</dbReference>
<feature type="region of interest" description="Disordered" evidence="7">
    <location>
        <begin position="25"/>
        <end position="46"/>
    </location>
</feature>
<evidence type="ECO:0000256" key="7">
    <source>
        <dbReference type="SAM" id="MobiDB-lite"/>
    </source>
</evidence>
<reference evidence="9" key="1">
    <citation type="submission" date="2009-12" db="EMBL/GenBank/DDBJ databases">
        <title>The Genome Sequence of Anolis carolinensis (Green Anole Lizard).</title>
        <authorList>
            <consortium name="The Genome Sequencing Platform"/>
            <person name="Di Palma F."/>
            <person name="Alfoldi J."/>
            <person name="Heiman D."/>
            <person name="Young S."/>
            <person name="Grabherr M."/>
            <person name="Johnson J."/>
            <person name="Lander E.S."/>
            <person name="Lindblad-Toh K."/>
        </authorList>
    </citation>
    <scope>NUCLEOTIDE SEQUENCE [LARGE SCALE GENOMIC DNA]</scope>
    <source>
        <strain evidence="9">JBL SC #1</strain>
    </source>
</reference>
<keyword evidence="5" id="KW-0234">DNA repair</keyword>
<dbReference type="GO" id="GO:0070914">
    <property type="term" value="P:UV-damage excision repair"/>
    <property type="evidence" value="ECO:0000318"/>
    <property type="project" value="GO_Central"/>
</dbReference>
<dbReference type="GeneTree" id="ENSGT00390000011275"/>
<dbReference type="GO" id="GO:0006312">
    <property type="term" value="P:mitotic recombination"/>
    <property type="evidence" value="ECO:0000318"/>
    <property type="project" value="GO_Central"/>
</dbReference>
<dbReference type="Proteomes" id="UP000001646">
    <property type="component" value="Unplaced"/>
</dbReference>
<protein>
    <recommendedName>
        <fullName evidence="8">ERCC1-like central domain-containing protein</fullName>
    </recommendedName>
</protein>
<name>A0A803TQ36_ANOCA</name>
<comment type="subcellular location">
    <subcellularLocation>
        <location evidence="1">Nucleus</location>
    </subcellularLocation>
</comment>
<evidence type="ECO:0000256" key="5">
    <source>
        <dbReference type="ARBA" id="ARBA00023204"/>
    </source>
</evidence>
<dbReference type="AlphaFoldDB" id="A0A803TQ36"/>
<dbReference type="GO" id="GO:0003684">
    <property type="term" value="F:damaged DNA binding"/>
    <property type="evidence" value="ECO:0000318"/>
    <property type="project" value="GO_Central"/>
</dbReference>
<dbReference type="Pfam" id="PF03834">
    <property type="entry name" value="Rad10"/>
    <property type="match status" value="1"/>
</dbReference>
<reference evidence="9" key="3">
    <citation type="submission" date="2025-09" db="UniProtKB">
        <authorList>
            <consortium name="Ensembl"/>
        </authorList>
    </citation>
    <scope>IDENTIFICATION</scope>
</reference>
<dbReference type="InterPro" id="IPR011335">
    <property type="entry name" value="Restrct_endonuc-II-like"/>
</dbReference>
<evidence type="ECO:0000256" key="1">
    <source>
        <dbReference type="ARBA" id="ARBA00004123"/>
    </source>
</evidence>
<keyword evidence="10" id="KW-1185">Reference proteome</keyword>
<evidence type="ECO:0000256" key="4">
    <source>
        <dbReference type="ARBA" id="ARBA00023125"/>
    </source>
</evidence>
<organism evidence="9 10">
    <name type="scientific">Anolis carolinensis</name>
    <name type="common">Green anole</name>
    <name type="synonym">American chameleon</name>
    <dbReference type="NCBI Taxonomy" id="28377"/>
    <lineage>
        <taxon>Eukaryota</taxon>
        <taxon>Metazoa</taxon>
        <taxon>Chordata</taxon>
        <taxon>Craniata</taxon>
        <taxon>Vertebrata</taxon>
        <taxon>Euteleostomi</taxon>
        <taxon>Lepidosauria</taxon>
        <taxon>Squamata</taxon>
        <taxon>Bifurcata</taxon>
        <taxon>Unidentata</taxon>
        <taxon>Episquamata</taxon>
        <taxon>Toxicofera</taxon>
        <taxon>Iguania</taxon>
        <taxon>Dactyloidae</taxon>
        <taxon>Anolis</taxon>
    </lineage>
</organism>
<dbReference type="Gene3D" id="3.40.50.10130">
    <property type="match status" value="1"/>
</dbReference>
<dbReference type="GO" id="GO:0070522">
    <property type="term" value="C:ERCC4-ERCC1 complex"/>
    <property type="evidence" value="ECO:0000318"/>
    <property type="project" value="GO_Central"/>
</dbReference>
<evidence type="ECO:0000313" key="10">
    <source>
        <dbReference type="Proteomes" id="UP000001646"/>
    </source>
</evidence>
<comment type="similarity">
    <text evidence="2">Belongs to the ERCC1/RAD10/SWI10 family.</text>
</comment>
<proteinExistence type="inferred from homology"/>
<dbReference type="SUPFAM" id="SSF52980">
    <property type="entry name" value="Restriction endonuclease-like"/>
    <property type="match status" value="1"/>
</dbReference>
<dbReference type="GO" id="GO:0006302">
    <property type="term" value="P:double-strand break repair"/>
    <property type="evidence" value="ECO:0007669"/>
    <property type="project" value="UniProtKB-ARBA"/>
</dbReference>
<evidence type="ECO:0000256" key="3">
    <source>
        <dbReference type="ARBA" id="ARBA00022763"/>
    </source>
</evidence>
<evidence type="ECO:0000259" key="8">
    <source>
        <dbReference type="Pfam" id="PF03834"/>
    </source>
</evidence>
<dbReference type="InterPro" id="IPR004579">
    <property type="entry name" value="ERCC1/RAD10/SWI10"/>
</dbReference>
<reference evidence="9" key="2">
    <citation type="submission" date="2025-08" db="UniProtKB">
        <authorList>
            <consortium name="Ensembl"/>
        </authorList>
    </citation>
    <scope>IDENTIFICATION</scope>
</reference>
<dbReference type="NCBIfam" id="TIGR00597">
    <property type="entry name" value="rad10"/>
    <property type="match status" value="1"/>
</dbReference>
<evidence type="ECO:0000256" key="6">
    <source>
        <dbReference type="ARBA" id="ARBA00023242"/>
    </source>
</evidence>
<dbReference type="GO" id="GO:0000110">
    <property type="term" value="C:nucleotide-excision repair factor 1 complex"/>
    <property type="evidence" value="ECO:0000318"/>
    <property type="project" value="GO_Central"/>
</dbReference>